<dbReference type="eggNOG" id="ENOG502QSCW">
    <property type="taxonomic scope" value="Eukaryota"/>
</dbReference>
<dbReference type="InterPro" id="IPR001000">
    <property type="entry name" value="GH10_dom"/>
</dbReference>
<evidence type="ECO:0000256" key="5">
    <source>
        <dbReference type="ARBA" id="ARBA00023326"/>
    </source>
</evidence>
<reference evidence="9" key="1">
    <citation type="journal article" date="2013" name="Science">
        <title>The Amborella genome and the evolution of flowering plants.</title>
        <authorList>
            <consortium name="Amborella Genome Project"/>
        </authorList>
    </citation>
    <scope>NUCLEOTIDE SEQUENCE [LARGE SCALE GENOMIC DNA]</scope>
</reference>
<keyword evidence="5" id="KW-0624">Polysaccharide degradation</keyword>
<dbReference type="Proteomes" id="UP000017836">
    <property type="component" value="Unassembled WGS sequence"/>
</dbReference>
<evidence type="ECO:0000256" key="1">
    <source>
        <dbReference type="ARBA" id="ARBA00007495"/>
    </source>
</evidence>
<dbReference type="EMBL" id="KI394485">
    <property type="protein sequence ID" value="ERN02766.1"/>
    <property type="molecule type" value="Genomic_DNA"/>
</dbReference>
<dbReference type="PANTHER" id="PTHR31490:SF2">
    <property type="entry name" value="GLYCOSYL HYDROLASE FAMILY 10 PROTEIN"/>
    <property type="match status" value="1"/>
</dbReference>
<evidence type="ECO:0000259" key="7">
    <source>
        <dbReference type="PROSITE" id="PS51760"/>
    </source>
</evidence>
<protein>
    <recommendedName>
        <fullName evidence="7">GH10 domain-containing protein</fullName>
    </recommendedName>
</protein>
<dbReference type="OMA" id="YEVSITH"/>
<dbReference type="InterPro" id="IPR044846">
    <property type="entry name" value="GH10"/>
</dbReference>
<dbReference type="InterPro" id="IPR017853">
    <property type="entry name" value="GH"/>
</dbReference>
<proteinExistence type="inferred from homology"/>
<dbReference type="HOGENOM" id="CLU_008797_4_0_1"/>
<dbReference type="Pfam" id="PF00331">
    <property type="entry name" value="Glyco_hydro_10"/>
    <property type="match status" value="1"/>
</dbReference>
<evidence type="ECO:0000256" key="3">
    <source>
        <dbReference type="ARBA" id="ARBA00023277"/>
    </source>
</evidence>
<dbReference type="Gene3D" id="3.20.20.80">
    <property type="entry name" value="Glycosidases"/>
    <property type="match status" value="1"/>
</dbReference>
<evidence type="ECO:0000313" key="8">
    <source>
        <dbReference type="EMBL" id="ERN02766.1"/>
    </source>
</evidence>
<organism evidence="8 9">
    <name type="scientific">Amborella trichopoda</name>
    <dbReference type="NCBI Taxonomy" id="13333"/>
    <lineage>
        <taxon>Eukaryota</taxon>
        <taxon>Viridiplantae</taxon>
        <taxon>Streptophyta</taxon>
        <taxon>Embryophyta</taxon>
        <taxon>Tracheophyta</taxon>
        <taxon>Spermatophyta</taxon>
        <taxon>Magnoliopsida</taxon>
        <taxon>Amborellales</taxon>
        <taxon>Amborellaceae</taxon>
        <taxon>Amborella</taxon>
    </lineage>
</organism>
<sequence>MISEGSVTVKAVVNDMHLLKVNFKIDISDKILYETSGWIQINEGSTTVNAVIKTADGGFIHCGGVSAKSGCWSMLKGGLEANYSGLAELYFESQNIEVEIWVDNVSLQPFSEEEWRAHQTESIEKGRKKAVKLEAVNVRGKKLQGANVILQQTRPHFPFGSAIGQNILSNPTYQNWWNQRFTVTTFENELKWYSTESTANKENYSVADAMFAFTRQHGIPVRGHNIFWDDPKYQPSWVPQLNPDQLRVAAEKRLNSVVNKYKGQVIAWDVMNENLHFHFYEDRLGSNITDQYFQKVGQIDEKATLFMNDYNTLEQSEDHDSTPDKYIGKLKEIQAFLGNNRVPLGIGLESHFQKPNMPYVRATLDLLGATGLPVWITELDVTPDPNQAQNLEAILRETYSHPYVQGIIMWTGWHPEGCYNMCLTDNNFKNLPTGDVVDKLIKEWGIKRSLVGKTDRDGIFETLVPHGKYEIIITNPNTNSSSTHILEVTMDSEEHHVQVYA</sequence>
<evidence type="ECO:0000256" key="2">
    <source>
        <dbReference type="ARBA" id="ARBA00022801"/>
    </source>
</evidence>
<dbReference type="SUPFAM" id="SSF51445">
    <property type="entry name" value="(Trans)glycosidases"/>
    <property type="match status" value="1"/>
</dbReference>
<dbReference type="GO" id="GO:0045493">
    <property type="term" value="P:xylan catabolic process"/>
    <property type="evidence" value="ECO:0000318"/>
    <property type="project" value="GO_Central"/>
</dbReference>
<keyword evidence="2" id="KW-0378">Hydrolase</keyword>
<dbReference type="PROSITE" id="PS51760">
    <property type="entry name" value="GH10_2"/>
    <property type="match status" value="1"/>
</dbReference>
<keyword evidence="9" id="KW-1185">Reference proteome</keyword>
<dbReference type="InterPro" id="IPR031158">
    <property type="entry name" value="GH10_AS"/>
</dbReference>
<keyword evidence="4" id="KW-0326">Glycosidase</keyword>
<dbReference type="AlphaFoldDB" id="W1P5B8"/>
<dbReference type="PANTHER" id="PTHR31490">
    <property type="entry name" value="GLYCOSYL HYDROLASE"/>
    <property type="match status" value="1"/>
</dbReference>
<feature type="domain" description="GH10" evidence="7">
    <location>
        <begin position="144"/>
        <end position="440"/>
    </location>
</feature>
<name>W1P5B8_AMBTC</name>
<dbReference type="Gene3D" id="2.60.120.260">
    <property type="entry name" value="Galactose-binding domain-like"/>
    <property type="match status" value="1"/>
</dbReference>
<dbReference type="SMART" id="SM00633">
    <property type="entry name" value="Glyco_10"/>
    <property type="match status" value="1"/>
</dbReference>
<evidence type="ECO:0000313" key="9">
    <source>
        <dbReference type="Proteomes" id="UP000017836"/>
    </source>
</evidence>
<feature type="active site" description="Nucleophile" evidence="6">
    <location>
        <position position="378"/>
    </location>
</feature>
<gene>
    <name evidence="8" type="ORF">AMTR_s00086p00056140</name>
</gene>
<evidence type="ECO:0000256" key="4">
    <source>
        <dbReference type="ARBA" id="ARBA00023295"/>
    </source>
</evidence>
<dbReference type="Gramene" id="ERN02766">
    <property type="protein sequence ID" value="ERN02766"/>
    <property type="gene ID" value="AMTR_s00086p00056140"/>
</dbReference>
<evidence type="ECO:0000256" key="6">
    <source>
        <dbReference type="PROSITE-ProRule" id="PRU10061"/>
    </source>
</evidence>
<dbReference type="GO" id="GO:0031176">
    <property type="term" value="F:endo-1,4-beta-xylanase activity"/>
    <property type="evidence" value="ECO:0000318"/>
    <property type="project" value="GO_Central"/>
</dbReference>
<accession>W1P5B8</accession>
<dbReference type="STRING" id="13333.W1P5B8"/>
<keyword evidence="3" id="KW-0119">Carbohydrate metabolism</keyword>
<comment type="similarity">
    <text evidence="1">Belongs to the glycosyl hydrolase 10 (cellulase F) family.</text>
</comment>
<dbReference type="PROSITE" id="PS00591">
    <property type="entry name" value="GH10_1"/>
    <property type="match status" value="1"/>
</dbReference>